<dbReference type="PANTHER" id="PTHR37422:SF13">
    <property type="entry name" value="LIPOPOLYSACCHARIDE BIOSYNTHESIS PROTEIN PA4999-RELATED"/>
    <property type="match status" value="1"/>
</dbReference>
<evidence type="ECO:0000256" key="2">
    <source>
        <dbReference type="ARBA" id="ARBA00022692"/>
    </source>
</evidence>
<dbReference type="InterPro" id="IPR007016">
    <property type="entry name" value="O-antigen_ligase-rel_domated"/>
</dbReference>
<feature type="transmembrane region" description="Helical" evidence="6">
    <location>
        <begin position="343"/>
        <end position="364"/>
    </location>
</feature>
<dbReference type="Proteomes" id="UP000198520">
    <property type="component" value="Unassembled WGS sequence"/>
</dbReference>
<feature type="transmembrane region" description="Helical" evidence="6">
    <location>
        <begin position="113"/>
        <end position="133"/>
    </location>
</feature>
<dbReference type="InterPro" id="IPR051533">
    <property type="entry name" value="WaaL-like"/>
</dbReference>
<evidence type="ECO:0000256" key="1">
    <source>
        <dbReference type="ARBA" id="ARBA00004141"/>
    </source>
</evidence>
<evidence type="ECO:0000313" key="8">
    <source>
        <dbReference type="EMBL" id="SFF18270.1"/>
    </source>
</evidence>
<sequence length="440" mass="47620">MWTIAIGVVTYAISYPRALSMSTMEPFLKLALATLAIAGVLSLALRRRVIRPAFLRQGSLGHGVPWTAVAFLTFAANSVLWTDQRRVTATAVIFYTAIAVLAYLVASAAPARVLVRGIGLGAALVVGTSYLAVGRGTWQTSRELGWAEDTRTVFQGLYGHWNILAFTICLLIPAVLTYRPQTLLGRVLQLPLAVGAIAFTVPVGSATGMIAAAASFGAAIAVAAVGWLVRTHRRPRTGRRWLRLLITYVGVVVATTLATVAGYLAVTRVPAMLDKDVETLTERVPMWRVINEVWRDDHTWHGFGLGNVWPYHWFHTGGGDALQTIKDRFPLPVGHGHNGFLDLAIQLGIVGAFLYLVILVRAALLALHQLLAGGSQTSSWVLVTIATITVLSVTEPIWMTPLGWFLAVAAATAAEREHVRRGRPGPAHQRRREPVIASAD</sequence>
<organism evidence="8 9">
    <name type="scientific">Flavimobilis marinus</name>
    <dbReference type="NCBI Taxonomy" id="285351"/>
    <lineage>
        <taxon>Bacteria</taxon>
        <taxon>Bacillati</taxon>
        <taxon>Actinomycetota</taxon>
        <taxon>Actinomycetes</taxon>
        <taxon>Micrococcales</taxon>
        <taxon>Jonesiaceae</taxon>
        <taxon>Flavimobilis</taxon>
    </lineage>
</organism>
<proteinExistence type="predicted"/>
<evidence type="ECO:0000256" key="6">
    <source>
        <dbReference type="SAM" id="Phobius"/>
    </source>
</evidence>
<dbReference type="STRING" id="285351.SAMN04488035_1847"/>
<keyword evidence="4 6" id="KW-0472">Membrane</keyword>
<feature type="transmembrane region" description="Helical" evidence="6">
    <location>
        <begin position="209"/>
        <end position="229"/>
    </location>
</feature>
<feature type="compositionally biased region" description="Basic residues" evidence="5">
    <location>
        <begin position="419"/>
        <end position="431"/>
    </location>
</feature>
<feature type="domain" description="O-antigen ligase-related" evidence="7">
    <location>
        <begin position="206"/>
        <end position="356"/>
    </location>
</feature>
<feature type="transmembrane region" description="Helical" evidence="6">
    <location>
        <begin position="153"/>
        <end position="176"/>
    </location>
</feature>
<evidence type="ECO:0000256" key="5">
    <source>
        <dbReference type="SAM" id="MobiDB-lite"/>
    </source>
</evidence>
<feature type="transmembrane region" description="Helical" evidence="6">
    <location>
        <begin position="371"/>
        <end position="391"/>
    </location>
</feature>
<evidence type="ECO:0000313" key="9">
    <source>
        <dbReference type="Proteomes" id="UP000198520"/>
    </source>
</evidence>
<dbReference type="GO" id="GO:0016874">
    <property type="term" value="F:ligase activity"/>
    <property type="evidence" value="ECO:0007669"/>
    <property type="project" value="UniProtKB-KW"/>
</dbReference>
<feature type="transmembrane region" description="Helical" evidence="6">
    <location>
        <begin position="87"/>
        <end position="106"/>
    </location>
</feature>
<comment type="subcellular location">
    <subcellularLocation>
        <location evidence="1">Membrane</location>
        <topology evidence="1">Multi-pass membrane protein</topology>
    </subcellularLocation>
</comment>
<dbReference type="Pfam" id="PF04932">
    <property type="entry name" value="Wzy_C"/>
    <property type="match status" value="1"/>
</dbReference>
<dbReference type="OrthoDB" id="1118146at2"/>
<gene>
    <name evidence="8" type="ORF">SAMN04488035_1847</name>
</gene>
<feature type="transmembrane region" description="Helical" evidence="6">
    <location>
        <begin position="241"/>
        <end position="266"/>
    </location>
</feature>
<reference evidence="9" key="1">
    <citation type="submission" date="2016-10" db="EMBL/GenBank/DDBJ databases">
        <authorList>
            <person name="Varghese N."/>
            <person name="Submissions S."/>
        </authorList>
    </citation>
    <scope>NUCLEOTIDE SEQUENCE [LARGE SCALE GENOMIC DNA]</scope>
    <source>
        <strain evidence="9">DSM 19083</strain>
    </source>
</reference>
<feature type="transmembrane region" description="Helical" evidence="6">
    <location>
        <begin position="183"/>
        <end position="203"/>
    </location>
</feature>
<keyword evidence="2 6" id="KW-0812">Transmembrane</keyword>
<feature type="region of interest" description="Disordered" evidence="5">
    <location>
        <begin position="417"/>
        <end position="440"/>
    </location>
</feature>
<evidence type="ECO:0000256" key="4">
    <source>
        <dbReference type="ARBA" id="ARBA00023136"/>
    </source>
</evidence>
<protein>
    <submittedName>
        <fullName evidence="8">O-antigen ligase</fullName>
    </submittedName>
</protein>
<accession>A0A1I2GMN8</accession>
<dbReference type="GO" id="GO:0016020">
    <property type="term" value="C:membrane"/>
    <property type="evidence" value="ECO:0007669"/>
    <property type="project" value="UniProtKB-SubCell"/>
</dbReference>
<dbReference type="AlphaFoldDB" id="A0A1I2GMN8"/>
<evidence type="ECO:0000256" key="3">
    <source>
        <dbReference type="ARBA" id="ARBA00022989"/>
    </source>
</evidence>
<keyword evidence="3 6" id="KW-1133">Transmembrane helix</keyword>
<evidence type="ECO:0000259" key="7">
    <source>
        <dbReference type="Pfam" id="PF04932"/>
    </source>
</evidence>
<keyword evidence="9" id="KW-1185">Reference proteome</keyword>
<dbReference type="PANTHER" id="PTHR37422">
    <property type="entry name" value="TEICHURONIC ACID BIOSYNTHESIS PROTEIN TUAE"/>
    <property type="match status" value="1"/>
</dbReference>
<name>A0A1I2GMN8_9MICO</name>
<feature type="transmembrane region" description="Helical" evidence="6">
    <location>
        <begin position="64"/>
        <end position="81"/>
    </location>
</feature>
<feature type="transmembrane region" description="Helical" evidence="6">
    <location>
        <begin position="27"/>
        <end position="44"/>
    </location>
</feature>
<keyword evidence="8" id="KW-0436">Ligase</keyword>
<dbReference type="RefSeq" id="WP_093377694.1">
    <property type="nucleotide sequence ID" value="NZ_BNAN01000003.1"/>
</dbReference>
<dbReference type="EMBL" id="FONZ01000003">
    <property type="protein sequence ID" value="SFF18270.1"/>
    <property type="molecule type" value="Genomic_DNA"/>
</dbReference>